<feature type="compositionally biased region" description="Polar residues" evidence="1">
    <location>
        <begin position="291"/>
        <end position="301"/>
    </location>
</feature>
<keyword evidence="3" id="KW-1185">Reference proteome</keyword>
<evidence type="ECO:0000313" key="3">
    <source>
        <dbReference type="Proteomes" id="UP000037035"/>
    </source>
</evidence>
<accession>A0A0L6VG87</accession>
<reference evidence="2 3" key="1">
    <citation type="submission" date="2015-08" db="EMBL/GenBank/DDBJ databases">
        <title>Next Generation Sequencing and Analysis of the Genome of Puccinia sorghi L Schw, the Causal Agent of Maize Common Rust.</title>
        <authorList>
            <person name="Rochi L."/>
            <person name="Burguener G."/>
            <person name="Darino M."/>
            <person name="Turjanski A."/>
            <person name="Kreff E."/>
            <person name="Dieguez M.J."/>
            <person name="Sacco F."/>
        </authorList>
    </citation>
    <scope>NUCLEOTIDE SEQUENCE [LARGE SCALE GENOMIC DNA]</scope>
    <source>
        <strain evidence="2 3">RO10H11247</strain>
    </source>
</reference>
<organism evidence="2 3">
    <name type="scientific">Puccinia sorghi</name>
    <dbReference type="NCBI Taxonomy" id="27349"/>
    <lineage>
        <taxon>Eukaryota</taxon>
        <taxon>Fungi</taxon>
        <taxon>Dikarya</taxon>
        <taxon>Basidiomycota</taxon>
        <taxon>Pucciniomycotina</taxon>
        <taxon>Pucciniomycetes</taxon>
        <taxon>Pucciniales</taxon>
        <taxon>Pucciniaceae</taxon>
        <taxon>Puccinia</taxon>
    </lineage>
</organism>
<feature type="compositionally biased region" description="Pro residues" evidence="1">
    <location>
        <begin position="324"/>
        <end position="340"/>
    </location>
</feature>
<dbReference type="VEuPathDB" id="FungiDB:VP01_1660g3"/>
<evidence type="ECO:0000313" key="2">
    <source>
        <dbReference type="EMBL" id="KNZ59791.1"/>
    </source>
</evidence>
<dbReference type="EMBL" id="LAVV01006460">
    <property type="protein sequence ID" value="KNZ59791.1"/>
    <property type="molecule type" value="Genomic_DNA"/>
</dbReference>
<gene>
    <name evidence="2" type="ORF">VP01_1660g3</name>
</gene>
<feature type="compositionally biased region" description="Pro residues" evidence="1">
    <location>
        <begin position="375"/>
        <end position="387"/>
    </location>
</feature>
<name>A0A0L6VG87_9BASI</name>
<feature type="region of interest" description="Disordered" evidence="1">
    <location>
        <begin position="131"/>
        <end position="152"/>
    </location>
</feature>
<feature type="region of interest" description="Disordered" evidence="1">
    <location>
        <begin position="245"/>
        <end position="408"/>
    </location>
</feature>
<sequence length="408" mass="43915">MPSQAAPNHSHGTMSTSNCKCGYLLLDFLILSPLTFNQQRVSDFFPCQQVPVPIRLNSAKSCRNHFLILRLVTLVIMIMKSSQHINITGFENPSSSKQVRFSTPDATLQQIPPEIFQNGKHVISQLKSQGNSSKHVHSTPTVQGHSSHHVNSAPTVATTTKTAHPASTQLASMVNDAANNKTALIKSGPGSTAAAPMVICEDNTYNEVLAISALEILANFLATYKPEESNASYTKSQSQHINITKIPQPFPTLPDIQDEGPAPQSLTTSFHPAPEPLLSQACRPCRPPISTPVTASQSLTSFHPAPEPLPSQESRPAIPTPQESRPPIPTPQESGPPVPTPTTTKRDNSLITPQSLTSFQPSPEPLPSQESRPSVPTPLQEPRPPIPTSVATYRDNSKGEDGAESSSD</sequence>
<dbReference type="AlphaFoldDB" id="A0A0L6VG87"/>
<evidence type="ECO:0000256" key="1">
    <source>
        <dbReference type="SAM" id="MobiDB-lite"/>
    </source>
</evidence>
<dbReference type="Proteomes" id="UP000037035">
    <property type="component" value="Unassembled WGS sequence"/>
</dbReference>
<proteinExistence type="predicted"/>
<protein>
    <submittedName>
        <fullName evidence="2">Putative signal peptide protein</fullName>
    </submittedName>
</protein>
<comment type="caution">
    <text evidence="2">The sequence shown here is derived from an EMBL/GenBank/DDBJ whole genome shotgun (WGS) entry which is preliminary data.</text>
</comment>